<dbReference type="PANTHER" id="PTHR43280">
    <property type="entry name" value="ARAC-FAMILY TRANSCRIPTIONAL REGULATOR"/>
    <property type="match status" value="1"/>
</dbReference>
<gene>
    <name evidence="5" type="ORF">NIES267_43190</name>
</gene>
<dbReference type="SMART" id="SM00342">
    <property type="entry name" value="HTH_ARAC"/>
    <property type="match status" value="1"/>
</dbReference>
<proteinExistence type="predicted"/>
<dbReference type="InterPro" id="IPR009057">
    <property type="entry name" value="Homeodomain-like_sf"/>
</dbReference>
<keyword evidence="1" id="KW-0805">Transcription regulation</keyword>
<dbReference type="Gene3D" id="1.10.10.60">
    <property type="entry name" value="Homeodomain-like"/>
    <property type="match status" value="2"/>
</dbReference>
<accession>A0A1Z4LUA7</accession>
<evidence type="ECO:0000313" key="6">
    <source>
        <dbReference type="Proteomes" id="UP000218418"/>
    </source>
</evidence>
<keyword evidence="3" id="KW-0804">Transcription</keyword>
<reference evidence="5 6" key="1">
    <citation type="submission" date="2017-06" db="EMBL/GenBank/DDBJ databases">
        <title>Genome sequencing of cyanobaciteial culture collection at National Institute for Environmental Studies (NIES).</title>
        <authorList>
            <person name="Hirose Y."/>
            <person name="Shimura Y."/>
            <person name="Fujisawa T."/>
            <person name="Nakamura Y."/>
            <person name="Kawachi M."/>
        </authorList>
    </citation>
    <scope>NUCLEOTIDE SEQUENCE [LARGE SCALE GENOMIC DNA]</scope>
    <source>
        <strain evidence="5 6">NIES-267</strain>
    </source>
</reference>
<dbReference type="OrthoDB" id="508510at2"/>
<dbReference type="Proteomes" id="UP000218418">
    <property type="component" value="Chromosome"/>
</dbReference>
<dbReference type="EMBL" id="AP018227">
    <property type="protein sequence ID" value="BAY84822.1"/>
    <property type="molecule type" value="Genomic_DNA"/>
</dbReference>
<keyword evidence="6" id="KW-1185">Reference proteome</keyword>
<name>A0A1Z4LUA7_9CYAN</name>
<evidence type="ECO:0000259" key="4">
    <source>
        <dbReference type="PROSITE" id="PS01124"/>
    </source>
</evidence>
<evidence type="ECO:0000256" key="3">
    <source>
        <dbReference type="ARBA" id="ARBA00023163"/>
    </source>
</evidence>
<evidence type="ECO:0000256" key="1">
    <source>
        <dbReference type="ARBA" id="ARBA00023015"/>
    </source>
</evidence>
<protein>
    <submittedName>
        <fullName evidence="5">AraC family two component transcriptional regulator</fullName>
    </submittedName>
</protein>
<keyword evidence="2" id="KW-0238">DNA-binding</keyword>
<evidence type="ECO:0000256" key="2">
    <source>
        <dbReference type="ARBA" id="ARBA00023125"/>
    </source>
</evidence>
<dbReference type="InterPro" id="IPR018060">
    <property type="entry name" value="HTH_AraC"/>
</dbReference>
<dbReference type="PROSITE" id="PS00041">
    <property type="entry name" value="HTH_ARAC_FAMILY_1"/>
    <property type="match status" value="1"/>
</dbReference>
<dbReference type="GO" id="GO:0003700">
    <property type="term" value="F:DNA-binding transcription factor activity"/>
    <property type="evidence" value="ECO:0007669"/>
    <property type="project" value="InterPro"/>
</dbReference>
<dbReference type="Pfam" id="PF12833">
    <property type="entry name" value="HTH_18"/>
    <property type="match status" value="1"/>
</dbReference>
<dbReference type="InterPro" id="IPR018062">
    <property type="entry name" value="HTH_AraC-typ_CS"/>
</dbReference>
<dbReference type="PANTHER" id="PTHR43280:SF2">
    <property type="entry name" value="HTH-TYPE TRANSCRIPTIONAL REGULATOR EXSA"/>
    <property type="match status" value="1"/>
</dbReference>
<organism evidence="5 6">
    <name type="scientific">Calothrix parasitica NIES-267</name>
    <dbReference type="NCBI Taxonomy" id="1973488"/>
    <lineage>
        <taxon>Bacteria</taxon>
        <taxon>Bacillati</taxon>
        <taxon>Cyanobacteriota</taxon>
        <taxon>Cyanophyceae</taxon>
        <taxon>Nostocales</taxon>
        <taxon>Calotrichaceae</taxon>
        <taxon>Calothrix</taxon>
    </lineage>
</organism>
<sequence length="182" mass="21338">MEDTTLTKNQLIQELETIRQLELQILEQLSELETQDSHEQTELIPEQPANIIFNINPPVKQKEAERFQFPEHPQLRAIFDFIEVNYHQPISLNDVAKAFNYTPSYLTSLVRRLTGKTLYQWIVQRRMFQARCLLLSTELPVCKIAEAVGYPDTGHFVKHFRQIHKKPPKSWKHFPGLKDSGE</sequence>
<dbReference type="AlphaFoldDB" id="A0A1Z4LUA7"/>
<feature type="domain" description="HTH araC/xylS-type" evidence="4">
    <location>
        <begin position="76"/>
        <end position="174"/>
    </location>
</feature>
<dbReference type="PROSITE" id="PS01124">
    <property type="entry name" value="HTH_ARAC_FAMILY_2"/>
    <property type="match status" value="1"/>
</dbReference>
<dbReference type="GO" id="GO:0043565">
    <property type="term" value="F:sequence-specific DNA binding"/>
    <property type="evidence" value="ECO:0007669"/>
    <property type="project" value="InterPro"/>
</dbReference>
<dbReference type="SUPFAM" id="SSF46689">
    <property type="entry name" value="Homeodomain-like"/>
    <property type="match status" value="2"/>
</dbReference>
<evidence type="ECO:0000313" key="5">
    <source>
        <dbReference type="EMBL" id="BAY84822.1"/>
    </source>
</evidence>